<feature type="compositionally biased region" description="Acidic residues" evidence="6">
    <location>
        <begin position="937"/>
        <end position="956"/>
    </location>
</feature>
<sequence length="1057" mass="113340">MSSFVLRQDYNELAKSVYSISGAITTVFLFTRLWAKTAKFIGLWRDDYILIGAWASLLMGNGLAAAAPTVYGYNALDGLGRGAEVHCASVTFMYLAIALSKTAFSTTLLRLTGGWIKAGIWFIIILVWALNLALMVLTWLEVCDAHFKYSTLPTKCVSAATAIWVQAGNAACMLAADIILAAMPWFVTSRVQYIPDKERWAVATCMSLVGLSGLVGIGKIVVASYIPTHEQGKVDFTYGIVAYCCIHQGEAAIYIIAQALPILRVLLQGPLESKSDSPPVEFFATIKSTKTNSPAADEVVVHGSVELLQLRSGRIVTAQSEEGRAFRKAGVLKRAGVGQGREMPVFGAAHELHSGFRLRSPNAFSAPTLSLAQTHLAIKRSTQSQPKHKALSKFLDHDGKHDMSRSKQPSVPTVDLRGTSYVTDVTVGTQSIPLLIDTGSADLWIAPSSFVCLDADDNEVPQSECGFPVLLEGDLSGGLVPDQYFSVYYGSGQFAYGPYGLEDVSLGGITVSGQQIALPSTGFIKSFTGDYSGILGLGYPGMVAARDGMAARPALNNTDPFASYDPWLFSAIKRNLTPPVFSLALNIDGGGLLGMGGAVDVPIVGGYASTPILMIDLVGEARAESHFTFYTIIADDYLVNGQSFSNMSSSTNTTSGGRFPVIVDSGYSVNILPPTLVDLYYGALNTPPQLVDIGGSSILAAPCDGEVPSFGIQIDNHVFTMSAQELLVSSMNATINGTVFCGLGIQPGVEGAGALGDPFLSSVVAVFDIGASEMRFAQRSADRSAGVVAGEAAKGSFSETSTGSSTDQVATLREAFPHARFVFPTAARRRATIYKRAFTHQWFNNWKLDPPATDREELQAPGLRETTEYLHALLHEEIGLVPGGARNIVFGGLSQGCAASLTAMLLWEGEKLGAVVGMCGWLPFAERILEQVRGGEGDDGLEDESDPFARDDEGEGGETASSPAARAVGWLREELGVPCTASLSTPFTFQQIPFFLGHGVQDDRVSVILGRRASECLSSVDSRICWKEYDPLGHWYSGEMLRDLVRFVYRETGWNME</sequence>
<dbReference type="SUPFAM" id="SSF50630">
    <property type="entry name" value="Acid proteases"/>
    <property type="match status" value="1"/>
</dbReference>
<evidence type="ECO:0000256" key="3">
    <source>
        <dbReference type="ARBA" id="ARBA00022750"/>
    </source>
</evidence>
<dbReference type="InterPro" id="IPR021109">
    <property type="entry name" value="Peptidase_aspartic_dom_sf"/>
</dbReference>
<dbReference type="GO" id="GO:0006508">
    <property type="term" value="P:proteolysis"/>
    <property type="evidence" value="ECO:0007669"/>
    <property type="project" value="UniProtKB-KW"/>
</dbReference>
<feature type="transmembrane region" description="Helical" evidence="7">
    <location>
        <begin position="160"/>
        <end position="188"/>
    </location>
</feature>
<evidence type="ECO:0000256" key="5">
    <source>
        <dbReference type="RuleBase" id="RU000454"/>
    </source>
</evidence>
<name>A0A423VMN4_CYTCH</name>
<dbReference type="InterPro" id="IPR033121">
    <property type="entry name" value="PEPTIDASE_A1"/>
</dbReference>
<evidence type="ECO:0000259" key="8">
    <source>
        <dbReference type="PROSITE" id="PS51767"/>
    </source>
</evidence>
<feature type="active site" evidence="4">
    <location>
        <position position="664"/>
    </location>
</feature>
<organism evidence="9 10">
    <name type="scientific">Cytospora chrysosperma</name>
    <name type="common">Cytospora canker fungus</name>
    <name type="synonym">Sphaeria chrysosperma</name>
    <dbReference type="NCBI Taxonomy" id="252740"/>
    <lineage>
        <taxon>Eukaryota</taxon>
        <taxon>Fungi</taxon>
        <taxon>Dikarya</taxon>
        <taxon>Ascomycota</taxon>
        <taxon>Pezizomycotina</taxon>
        <taxon>Sordariomycetes</taxon>
        <taxon>Sordariomycetidae</taxon>
        <taxon>Diaporthales</taxon>
        <taxon>Cytosporaceae</taxon>
        <taxon>Cytospora</taxon>
    </lineage>
</organism>
<feature type="domain" description="Peptidase A1" evidence="8">
    <location>
        <begin position="421"/>
        <end position="777"/>
    </location>
</feature>
<accession>A0A423VMN4</accession>
<feature type="transmembrane region" description="Helical" evidence="7">
    <location>
        <begin position="16"/>
        <end position="35"/>
    </location>
</feature>
<dbReference type="InterPro" id="IPR034164">
    <property type="entry name" value="Pepsin-like_dom"/>
</dbReference>
<keyword evidence="5" id="KW-0645">Protease</keyword>
<dbReference type="InterPro" id="IPR050565">
    <property type="entry name" value="LYPA1-2/EST-like"/>
</dbReference>
<dbReference type="PANTHER" id="PTHR10655:SF64">
    <property type="entry name" value="PHOSPHOLIPASE_CARBOXYLESTERASE_THIOESTERASE DOMAIN-CONTAINING PROTEIN"/>
    <property type="match status" value="1"/>
</dbReference>
<feature type="transmembrane region" description="Helical" evidence="7">
    <location>
        <begin position="47"/>
        <end position="71"/>
    </location>
</feature>
<dbReference type="Proteomes" id="UP000284375">
    <property type="component" value="Unassembled WGS sequence"/>
</dbReference>
<dbReference type="Gene3D" id="2.40.70.10">
    <property type="entry name" value="Acid Proteases"/>
    <property type="match status" value="2"/>
</dbReference>
<feature type="region of interest" description="Disordered" evidence="6">
    <location>
        <begin position="935"/>
        <end position="963"/>
    </location>
</feature>
<comment type="similarity">
    <text evidence="1">Belongs to the AB hydrolase superfamily. AB hydrolase 2 family.</text>
</comment>
<dbReference type="PROSITE" id="PS51767">
    <property type="entry name" value="PEPTIDASE_A1"/>
    <property type="match status" value="1"/>
</dbReference>
<feature type="active site" evidence="4">
    <location>
        <position position="437"/>
    </location>
</feature>
<dbReference type="GO" id="GO:0004190">
    <property type="term" value="F:aspartic-type endopeptidase activity"/>
    <property type="evidence" value="ECO:0007669"/>
    <property type="project" value="UniProtKB-KW"/>
</dbReference>
<dbReference type="Pfam" id="PF20684">
    <property type="entry name" value="Fung_rhodopsin"/>
    <property type="match status" value="1"/>
</dbReference>
<evidence type="ECO:0000313" key="9">
    <source>
        <dbReference type="EMBL" id="ROV92288.1"/>
    </source>
</evidence>
<dbReference type="GO" id="GO:0052689">
    <property type="term" value="F:carboxylic ester hydrolase activity"/>
    <property type="evidence" value="ECO:0007669"/>
    <property type="project" value="TreeGrafter"/>
</dbReference>
<evidence type="ECO:0000256" key="4">
    <source>
        <dbReference type="PIRSR" id="PIRSR601461-1"/>
    </source>
</evidence>
<dbReference type="EMBL" id="LJZO01000038">
    <property type="protein sequence ID" value="ROV92288.1"/>
    <property type="molecule type" value="Genomic_DNA"/>
</dbReference>
<dbReference type="GO" id="GO:0008474">
    <property type="term" value="F:palmitoyl-(protein) hydrolase activity"/>
    <property type="evidence" value="ECO:0007669"/>
    <property type="project" value="TreeGrafter"/>
</dbReference>
<feature type="transmembrane region" description="Helical" evidence="7">
    <location>
        <begin position="91"/>
        <end position="111"/>
    </location>
</feature>
<keyword evidence="10" id="KW-1185">Reference proteome</keyword>
<dbReference type="InterPro" id="IPR001969">
    <property type="entry name" value="Aspartic_peptidase_AS"/>
</dbReference>
<evidence type="ECO:0000256" key="7">
    <source>
        <dbReference type="SAM" id="Phobius"/>
    </source>
</evidence>
<dbReference type="OrthoDB" id="15189at2759"/>
<dbReference type="Pfam" id="PF00026">
    <property type="entry name" value="Asp"/>
    <property type="match status" value="1"/>
</dbReference>
<proteinExistence type="inferred from homology"/>
<protein>
    <recommendedName>
        <fullName evidence="8">Peptidase A1 domain-containing protein</fullName>
    </recommendedName>
</protein>
<comment type="caution">
    <text evidence="9">The sequence shown here is derived from an EMBL/GenBank/DDBJ whole genome shotgun (WGS) entry which is preliminary data.</text>
</comment>
<dbReference type="InterPro" id="IPR049326">
    <property type="entry name" value="Rhodopsin_dom_fungi"/>
</dbReference>
<feature type="transmembrane region" description="Helical" evidence="7">
    <location>
        <begin position="118"/>
        <end position="140"/>
    </location>
</feature>
<gene>
    <name evidence="9" type="ORF">VSDG_07302</name>
</gene>
<dbReference type="GO" id="GO:0005737">
    <property type="term" value="C:cytoplasm"/>
    <property type="evidence" value="ECO:0007669"/>
    <property type="project" value="TreeGrafter"/>
</dbReference>
<dbReference type="InterPro" id="IPR029058">
    <property type="entry name" value="AB_hydrolase_fold"/>
</dbReference>
<reference evidence="9 10" key="1">
    <citation type="submission" date="2015-09" db="EMBL/GenBank/DDBJ databases">
        <title>Host preference determinants of Valsa canker pathogens revealed by comparative genomics.</title>
        <authorList>
            <person name="Yin Z."/>
            <person name="Huang L."/>
        </authorList>
    </citation>
    <scope>NUCLEOTIDE SEQUENCE [LARGE SCALE GENOMIC DNA]</scope>
    <source>
        <strain evidence="9 10">YSFL</strain>
    </source>
</reference>
<feature type="transmembrane region" description="Helical" evidence="7">
    <location>
        <begin position="200"/>
        <end position="226"/>
    </location>
</feature>
<dbReference type="PANTHER" id="PTHR10655">
    <property type="entry name" value="LYSOPHOSPHOLIPASE-RELATED"/>
    <property type="match status" value="1"/>
</dbReference>
<dbReference type="PRINTS" id="PR00792">
    <property type="entry name" value="PEPSIN"/>
</dbReference>
<dbReference type="InterPro" id="IPR001461">
    <property type="entry name" value="Aspartic_peptidase_A1"/>
</dbReference>
<dbReference type="Gene3D" id="3.40.50.1820">
    <property type="entry name" value="alpha/beta hydrolase"/>
    <property type="match status" value="1"/>
</dbReference>
<evidence type="ECO:0000313" key="10">
    <source>
        <dbReference type="Proteomes" id="UP000284375"/>
    </source>
</evidence>
<dbReference type="SUPFAM" id="SSF53474">
    <property type="entry name" value="alpha/beta-Hydrolases"/>
    <property type="match status" value="1"/>
</dbReference>
<evidence type="ECO:0000256" key="1">
    <source>
        <dbReference type="ARBA" id="ARBA00006499"/>
    </source>
</evidence>
<dbReference type="STRING" id="252740.A0A423VMN4"/>
<keyword evidence="7" id="KW-0472">Membrane</keyword>
<evidence type="ECO:0000256" key="6">
    <source>
        <dbReference type="SAM" id="MobiDB-lite"/>
    </source>
</evidence>
<comment type="similarity">
    <text evidence="2 5">Belongs to the peptidase A1 family.</text>
</comment>
<keyword evidence="7" id="KW-1133">Transmembrane helix</keyword>
<dbReference type="Pfam" id="PF02230">
    <property type="entry name" value="Abhydrolase_2"/>
    <property type="match status" value="1"/>
</dbReference>
<dbReference type="PROSITE" id="PS00141">
    <property type="entry name" value="ASP_PROTEASE"/>
    <property type="match status" value="1"/>
</dbReference>
<dbReference type="InterPro" id="IPR003140">
    <property type="entry name" value="PLipase/COase/thioEstase"/>
</dbReference>
<keyword evidence="3 5" id="KW-0064">Aspartyl protease</keyword>
<keyword evidence="7" id="KW-0812">Transmembrane</keyword>
<dbReference type="AlphaFoldDB" id="A0A423VMN4"/>
<evidence type="ECO:0000256" key="2">
    <source>
        <dbReference type="ARBA" id="ARBA00007447"/>
    </source>
</evidence>
<keyword evidence="5" id="KW-0378">Hydrolase</keyword>
<dbReference type="CDD" id="cd05471">
    <property type="entry name" value="pepsin_like"/>
    <property type="match status" value="1"/>
</dbReference>